<keyword evidence="1" id="KW-0067">ATP-binding</keyword>
<dbReference type="InterPro" id="IPR027417">
    <property type="entry name" value="P-loop_NTPase"/>
</dbReference>
<dbReference type="EMBL" id="JAKFHA010000005">
    <property type="protein sequence ID" value="MCF2528078.1"/>
    <property type="molecule type" value="Genomic_DNA"/>
</dbReference>
<keyword evidence="2" id="KW-1185">Reference proteome</keyword>
<sequence>MTELLGKPARVLDRDREWALLSEFVTDPAPQLRLAIVSGRRRNGKSFLLEALTEAAGGLYLAAVQEEGRVLALQRFSEAVAEHAGVPAGALRLGGWEEVFSTALDVVNRSPRAPLLVIDELPYLLQHSPEIPGLLQLLYDRSQSGKAPGGRIVLCGSAMSVMSELLSGTKPLRGRAVLDLRMPAFDFRTARTHWGVANPETALLVDACLGGAPGYRPLALGAAPQDTAEFDGWVQRTLLDPGRALYSRVEAEFLLREDPRITHRTLYYDLLSAVAQGASSAARIGALLERQRSAVVPPLEVLESTGYLRKEQDLLKARNPVITVADPVIRFNQLITLPLVDMVEHGRAEQAWQESRPTFHSKILGPHFEEIARWWTRAFAPDETAVRVGTVGATEVPDQVGRTKHEVDVLALAPGERPQSAHARITLIGEAKATVQPRGLRDVERLEHIRDLLAGLGHRTEDAALALYSLHGFHPDVQKAAARRPDLLLVDLAALYGDGPVVGGS</sequence>
<dbReference type="GO" id="GO:0005524">
    <property type="term" value="F:ATP binding"/>
    <property type="evidence" value="ECO:0007669"/>
    <property type="project" value="UniProtKB-KW"/>
</dbReference>
<name>A0AA41PYH1_9ACTN</name>
<dbReference type="Gene3D" id="3.40.50.300">
    <property type="entry name" value="P-loop containing nucleotide triphosphate hydrolases"/>
    <property type="match status" value="1"/>
</dbReference>
<evidence type="ECO:0000313" key="1">
    <source>
        <dbReference type="EMBL" id="MCF2528078.1"/>
    </source>
</evidence>
<dbReference type="SUPFAM" id="SSF52540">
    <property type="entry name" value="P-loop containing nucleoside triphosphate hydrolases"/>
    <property type="match status" value="1"/>
</dbReference>
<dbReference type="PANTHER" id="PTHR34704">
    <property type="entry name" value="ATPASE"/>
    <property type="match status" value="1"/>
</dbReference>
<dbReference type="RefSeq" id="WP_235052234.1">
    <property type="nucleotide sequence ID" value="NZ_JAKFHA010000005.1"/>
</dbReference>
<dbReference type="Proteomes" id="UP001165378">
    <property type="component" value="Unassembled WGS sequence"/>
</dbReference>
<accession>A0AA41PYH1</accession>
<organism evidence="1 2">
    <name type="scientific">Yinghuangia soli</name>
    <dbReference type="NCBI Taxonomy" id="2908204"/>
    <lineage>
        <taxon>Bacteria</taxon>
        <taxon>Bacillati</taxon>
        <taxon>Actinomycetota</taxon>
        <taxon>Actinomycetes</taxon>
        <taxon>Kitasatosporales</taxon>
        <taxon>Streptomycetaceae</taxon>
        <taxon>Yinghuangia</taxon>
    </lineage>
</organism>
<comment type="caution">
    <text evidence="1">The sequence shown here is derived from an EMBL/GenBank/DDBJ whole genome shotgun (WGS) entry which is preliminary data.</text>
</comment>
<dbReference type="PANTHER" id="PTHR34704:SF1">
    <property type="entry name" value="ATPASE"/>
    <property type="match status" value="1"/>
</dbReference>
<proteinExistence type="predicted"/>
<dbReference type="AlphaFoldDB" id="A0AA41PYH1"/>
<gene>
    <name evidence="1" type="ORF">LZ495_12710</name>
</gene>
<evidence type="ECO:0000313" key="2">
    <source>
        <dbReference type="Proteomes" id="UP001165378"/>
    </source>
</evidence>
<keyword evidence="1" id="KW-0547">Nucleotide-binding</keyword>
<protein>
    <submittedName>
        <fullName evidence="1">ATP-binding protein</fullName>
    </submittedName>
</protein>
<reference evidence="1" key="1">
    <citation type="submission" date="2022-01" db="EMBL/GenBank/DDBJ databases">
        <title>Genome-Based Taxonomic Classification of the Phylum Actinobacteria.</title>
        <authorList>
            <person name="Gao Y."/>
        </authorList>
    </citation>
    <scope>NUCLEOTIDE SEQUENCE</scope>
    <source>
        <strain evidence="1">KLBMP 8922</strain>
    </source>
</reference>